<accession>A0ABR7U9L5</accession>
<reference evidence="2 3" key="1">
    <citation type="journal article" date="2020" name="Arch. Microbiol.">
        <title>Bradyrhizobium campsiandrae sp. nov., a nitrogen-fixing bacterial strain isolated from a native leguminous tree from the Amazon adapted to flooded conditions.</title>
        <authorList>
            <person name="Cabral Michel D."/>
            <person name="Martins da Costa E."/>
            <person name="Azarias Guimaraes A."/>
            <person name="Soares de Carvalho T."/>
            <person name="Santos de Castro Caputo P."/>
            <person name="Willems A."/>
            <person name="de Souza Moreira F.M."/>
        </authorList>
    </citation>
    <scope>NUCLEOTIDE SEQUENCE [LARGE SCALE GENOMIC DNA]</scope>
    <source>
        <strain evidence="3">INPA 384B</strain>
    </source>
</reference>
<dbReference type="PANTHER" id="PTHR10953">
    <property type="entry name" value="UBIQUITIN-ACTIVATING ENZYME E1"/>
    <property type="match status" value="1"/>
</dbReference>
<feature type="domain" description="THIF-type NAD/FAD binding fold" evidence="1">
    <location>
        <begin position="155"/>
        <end position="407"/>
    </location>
</feature>
<evidence type="ECO:0000313" key="3">
    <source>
        <dbReference type="Proteomes" id="UP000639516"/>
    </source>
</evidence>
<keyword evidence="3" id="KW-1185">Reference proteome</keyword>
<dbReference type="Gene3D" id="3.40.50.720">
    <property type="entry name" value="NAD(P)-binding Rossmann-like Domain"/>
    <property type="match status" value="1"/>
</dbReference>
<organism evidence="2 3">
    <name type="scientific">Bradyrhizobium campsiandrae</name>
    <dbReference type="NCBI Taxonomy" id="1729892"/>
    <lineage>
        <taxon>Bacteria</taxon>
        <taxon>Pseudomonadati</taxon>
        <taxon>Pseudomonadota</taxon>
        <taxon>Alphaproteobacteria</taxon>
        <taxon>Hyphomicrobiales</taxon>
        <taxon>Nitrobacteraceae</taxon>
        <taxon>Bradyrhizobium</taxon>
    </lineage>
</organism>
<keyword evidence="2" id="KW-0548">Nucleotidyltransferase</keyword>
<keyword evidence="2" id="KW-0808">Transferase</keyword>
<dbReference type="InterPro" id="IPR045886">
    <property type="entry name" value="ThiF/MoeB/HesA"/>
</dbReference>
<protein>
    <submittedName>
        <fullName evidence="2">ThiF family adenylyltransferase</fullName>
    </submittedName>
</protein>
<dbReference type="Pfam" id="PF00899">
    <property type="entry name" value="ThiF"/>
    <property type="match status" value="1"/>
</dbReference>
<dbReference type="GO" id="GO:0016779">
    <property type="term" value="F:nucleotidyltransferase activity"/>
    <property type="evidence" value="ECO:0007669"/>
    <property type="project" value="UniProtKB-KW"/>
</dbReference>
<comment type="caution">
    <text evidence="2">The sequence shown here is derived from an EMBL/GenBank/DDBJ whole genome shotgun (WGS) entry which is preliminary data.</text>
</comment>
<evidence type="ECO:0000313" key="2">
    <source>
        <dbReference type="EMBL" id="MBC9980295.1"/>
    </source>
</evidence>
<dbReference type="PANTHER" id="PTHR10953:SF247">
    <property type="entry name" value="SLL6053 PROTEIN"/>
    <property type="match status" value="1"/>
</dbReference>
<proteinExistence type="predicted"/>
<dbReference type="InterPro" id="IPR035985">
    <property type="entry name" value="Ubiquitin-activating_enz"/>
</dbReference>
<dbReference type="EMBL" id="JAATTO010000025">
    <property type="protein sequence ID" value="MBC9980295.1"/>
    <property type="molecule type" value="Genomic_DNA"/>
</dbReference>
<dbReference type="Proteomes" id="UP000639516">
    <property type="component" value="Unassembled WGS sequence"/>
</dbReference>
<dbReference type="SUPFAM" id="SSF69572">
    <property type="entry name" value="Activating enzymes of the ubiquitin-like proteins"/>
    <property type="match status" value="1"/>
</dbReference>
<gene>
    <name evidence="2" type="ORF">HA482_18995</name>
</gene>
<evidence type="ECO:0000259" key="1">
    <source>
        <dbReference type="Pfam" id="PF00899"/>
    </source>
</evidence>
<dbReference type="InterPro" id="IPR000594">
    <property type="entry name" value="ThiF_NAD_FAD-bd"/>
</dbReference>
<sequence length="430" mass="46639">MIQLVFGPGDFERLRHDIWHTTLESAAILLCEPDKLGEDWRLAVREMHVVPDDQYEVRTAVSIRLNPTFGLPIEKKASLKGWSLVYCHTHPHQTASATFSPVDDNAEVALAEYANRRSPSVPHCALLFAKESHAARVLGSQEIVTVGQDDAGTDYDRQIRAFGSDGQVKLERLRVAVVGTGGTGSVVTQQLAYLGVRNFLLIDPDTVERTNLNRTVGATPRDIGNAKVAVAQRLIHSLRPDATVQSLVADVVDEAIAKELTAVDFIFCCTDSHASRHLINQVSYQYGIPAIDMGVAIDATGAAVRFAGHVKGLTAQEPCLWCLGQLDSRQVREEMMTVEQEKADPYFLGRSGVVQPAVISINSTVASAAVTMFLSIITGLDAPARYLVYDGNRQRLASVVAQKDPNCVFCGPNSAAGAGDTQPLPVRRNG</sequence>
<dbReference type="RefSeq" id="WP_188104493.1">
    <property type="nucleotide sequence ID" value="NZ_JAANIH010000040.1"/>
</dbReference>
<name>A0ABR7U9L5_9BRAD</name>